<reference evidence="2" key="1">
    <citation type="submission" date="2021-02" db="EMBL/GenBank/DDBJ databases">
        <authorList>
            <person name="Nowell W R."/>
        </authorList>
    </citation>
    <scope>NUCLEOTIDE SEQUENCE</scope>
</reference>
<feature type="domain" description="PDZ" evidence="1">
    <location>
        <begin position="12"/>
        <end position="47"/>
    </location>
</feature>
<name>A0A820Q956_9BILA</name>
<dbReference type="InterPro" id="IPR036034">
    <property type="entry name" value="PDZ_sf"/>
</dbReference>
<protein>
    <recommendedName>
        <fullName evidence="1">PDZ domain-containing protein</fullName>
    </recommendedName>
</protein>
<dbReference type="InterPro" id="IPR051342">
    <property type="entry name" value="PDZ_scaffold"/>
</dbReference>
<dbReference type="InterPro" id="IPR001478">
    <property type="entry name" value="PDZ"/>
</dbReference>
<evidence type="ECO:0000313" key="3">
    <source>
        <dbReference type="Proteomes" id="UP000663881"/>
    </source>
</evidence>
<organism evidence="2 3">
    <name type="scientific">Adineta steineri</name>
    <dbReference type="NCBI Taxonomy" id="433720"/>
    <lineage>
        <taxon>Eukaryota</taxon>
        <taxon>Metazoa</taxon>
        <taxon>Spiralia</taxon>
        <taxon>Gnathifera</taxon>
        <taxon>Rotifera</taxon>
        <taxon>Eurotatoria</taxon>
        <taxon>Bdelloidea</taxon>
        <taxon>Adinetida</taxon>
        <taxon>Adinetidae</taxon>
        <taxon>Adineta</taxon>
    </lineage>
</organism>
<evidence type="ECO:0000313" key="2">
    <source>
        <dbReference type="EMBL" id="CAF4418878.1"/>
    </source>
</evidence>
<dbReference type="Proteomes" id="UP000663881">
    <property type="component" value="Unassembled WGS sequence"/>
</dbReference>
<dbReference type="SUPFAM" id="SSF50156">
    <property type="entry name" value="PDZ domain-like"/>
    <property type="match status" value="1"/>
</dbReference>
<dbReference type="PANTHER" id="PTHR19964:SF92">
    <property type="entry name" value="PATJ HOMOLOG"/>
    <property type="match status" value="1"/>
</dbReference>
<dbReference type="Gene3D" id="2.30.42.10">
    <property type="match status" value="1"/>
</dbReference>
<gene>
    <name evidence="2" type="ORF">OKA104_LOCUS52400</name>
</gene>
<comment type="caution">
    <text evidence="2">The sequence shown here is derived from an EMBL/GenBank/DDBJ whole genome shotgun (WGS) entry which is preliminary data.</text>
</comment>
<sequence>MVLNTLWTQIEVVDLTNDGTGLGFGISGNKSTGVVVKAIVPGSIADK</sequence>
<dbReference type="EMBL" id="CAJOAY010030388">
    <property type="protein sequence ID" value="CAF4418878.1"/>
    <property type="molecule type" value="Genomic_DNA"/>
</dbReference>
<dbReference type="PANTHER" id="PTHR19964">
    <property type="entry name" value="MULTIPLE PDZ DOMAIN PROTEIN"/>
    <property type="match status" value="1"/>
</dbReference>
<feature type="non-terminal residue" evidence="2">
    <location>
        <position position="1"/>
    </location>
</feature>
<proteinExistence type="predicted"/>
<dbReference type="AlphaFoldDB" id="A0A820Q956"/>
<dbReference type="PROSITE" id="PS50106">
    <property type="entry name" value="PDZ"/>
    <property type="match status" value="1"/>
</dbReference>
<evidence type="ECO:0000259" key="1">
    <source>
        <dbReference type="PROSITE" id="PS50106"/>
    </source>
</evidence>
<accession>A0A820Q956</accession>